<organism evidence="2 3">
    <name type="scientific">Lolium multiflorum</name>
    <name type="common">Italian ryegrass</name>
    <name type="synonym">Lolium perenne subsp. multiflorum</name>
    <dbReference type="NCBI Taxonomy" id="4521"/>
    <lineage>
        <taxon>Eukaryota</taxon>
        <taxon>Viridiplantae</taxon>
        <taxon>Streptophyta</taxon>
        <taxon>Embryophyta</taxon>
        <taxon>Tracheophyta</taxon>
        <taxon>Spermatophyta</taxon>
        <taxon>Magnoliopsida</taxon>
        <taxon>Liliopsida</taxon>
        <taxon>Poales</taxon>
        <taxon>Poaceae</taxon>
        <taxon>BOP clade</taxon>
        <taxon>Pooideae</taxon>
        <taxon>Poodae</taxon>
        <taxon>Poeae</taxon>
        <taxon>Poeae Chloroplast Group 2 (Poeae type)</taxon>
        <taxon>Loliodinae</taxon>
        <taxon>Loliinae</taxon>
        <taxon>Lolium</taxon>
    </lineage>
</organism>
<name>A0AAD8PIY9_LOLMU</name>
<dbReference type="EMBL" id="JAUUTY010001034">
    <property type="protein sequence ID" value="KAK1564111.1"/>
    <property type="molecule type" value="Genomic_DNA"/>
</dbReference>
<accession>A0AAD8PIY9</accession>
<keyword evidence="1" id="KW-1133">Transmembrane helix</keyword>
<gene>
    <name evidence="2" type="ORF">QYE76_037214</name>
</gene>
<sequence length="105" mass="11569">MAKPLKVYQVWKGNNIIWCGGRLIFGPDAKATLLSFALIATPVVVFCVFVAKHLIHIFPAYNAGYAILVVTVALTVHVLYHGIHIHLLRSSLMTLQLLILFSSLG</sequence>
<keyword evidence="1" id="KW-0812">Transmembrane</keyword>
<evidence type="ECO:0000256" key="1">
    <source>
        <dbReference type="SAM" id="Phobius"/>
    </source>
</evidence>
<protein>
    <submittedName>
        <fullName evidence="2">Uncharacterized protein</fullName>
    </submittedName>
</protein>
<evidence type="ECO:0000313" key="2">
    <source>
        <dbReference type="EMBL" id="KAK1564111.1"/>
    </source>
</evidence>
<reference evidence="2" key="1">
    <citation type="submission" date="2023-07" db="EMBL/GenBank/DDBJ databases">
        <title>A chromosome-level genome assembly of Lolium multiflorum.</title>
        <authorList>
            <person name="Chen Y."/>
            <person name="Copetti D."/>
            <person name="Kolliker R."/>
            <person name="Studer B."/>
        </authorList>
    </citation>
    <scope>NUCLEOTIDE SEQUENCE</scope>
    <source>
        <strain evidence="2">02402/16</strain>
        <tissue evidence="2">Leaf</tissue>
    </source>
</reference>
<proteinExistence type="predicted"/>
<feature type="transmembrane region" description="Helical" evidence="1">
    <location>
        <begin position="31"/>
        <end position="51"/>
    </location>
</feature>
<keyword evidence="1" id="KW-0472">Membrane</keyword>
<keyword evidence="3" id="KW-1185">Reference proteome</keyword>
<dbReference type="AlphaFoldDB" id="A0AAD8PIY9"/>
<dbReference type="Proteomes" id="UP001231189">
    <property type="component" value="Unassembled WGS sequence"/>
</dbReference>
<comment type="caution">
    <text evidence="2">The sequence shown here is derived from an EMBL/GenBank/DDBJ whole genome shotgun (WGS) entry which is preliminary data.</text>
</comment>
<evidence type="ECO:0000313" key="3">
    <source>
        <dbReference type="Proteomes" id="UP001231189"/>
    </source>
</evidence>
<feature type="transmembrane region" description="Helical" evidence="1">
    <location>
        <begin position="63"/>
        <end position="80"/>
    </location>
</feature>